<keyword evidence="2" id="KW-0813">Transport</keyword>
<dbReference type="PANTHER" id="PTHR31431">
    <property type="entry name" value="NUCLEOPORIN NUP188 HOMOLOG"/>
    <property type="match status" value="1"/>
</dbReference>
<evidence type="ECO:0000256" key="1">
    <source>
        <dbReference type="ARBA" id="ARBA00004567"/>
    </source>
</evidence>
<keyword evidence="6" id="KW-0906">Nuclear pore complex</keyword>
<feature type="compositionally biased region" description="Polar residues" evidence="8">
    <location>
        <begin position="1960"/>
        <end position="1969"/>
    </location>
</feature>
<keyword evidence="11" id="KW-1185">Reference proteome</keyword>
<dbReference type="GO" id="GO:0051028">
    <property type="term" value="P:mRNA transport"/>
    <property type="evidence" value="ECO:0007669"/>
    <property type="project" value="UniProtKB-KW"/>
</dbReference>
<sequence>MTQTDNLKLSLVSHPIQLINQTLSGCVDRTTSSSRSLKQLLKLHEEKLRNCHDPYPRQSSQSRNTIQAGKVTLKDGEVISLSDQRKENVFRISETFDIDQVDALVVWLQFLHAEQITSNHTSGAHQSTSKKVTDITFEEQKFDDEVLAKFSSFYFEERRSALIVVASALHIEFLDLIISSETPSSMLESFSKQTRSSLPDSVRGTARQALLWTQQLMYEQKLILEIVFLLFYGRIKADATHYLSVLRVLQETSWGKTQACLPYFDDETSAINQNVSNILTLIALQTSHTEDICSPEFTLASDPTERELTNPAKLKELYDLQLNLLEQQPQQAAPVALAWSFILHQLTTIYLETGIPRSHQDFAELILPQSNQMNSDLDDDVNAEQQEENMPLYQRWARHVLSNQCQLFPHLSRLVTSVYCASSHGRFGSPDNNALGYLVTVRTFLSALPIFFRLSYLGRQQFEEAINLFGLLFRLDVQHAIASDLWRAVLGDLEIVSDVELPLATGEAEFLASARVRFPIDVGLFTGLCRSLSGFNETMPHADPSDQLLCARSIFAYADQLPTLTEAIPSSQSALLPLCYEPTTPPQAIDLLDGSSPETHGWVQATRPIWISPDLQIPKHTIGKIVSGIDQKPVVVCWRFTWSAWRYWGQLLLQYAGYSVPQSKHDQQPDVFGSSTSNLSWSDDKLQTESIVNILKILTSVVESSTDLGAELIGKMVGNISHQGLIQALFNLIENPIGMTTHAVSSETTQISLRLVSALSPIFPGAVWTLVRGSRLLFPDSSKASAWSAMDTSGPTLKFERLSGEYDITLAILDLAQMLLVEAISSGLTTNATFADIKAEVLVRALGWICEEVWPGFHNWKYRRLEDKFQIASKCCTIFNTIASETLKTQLFSSRIQTDLVVARLAQSFFSWFLTSATAITLNPLISIITTDQSVVETLRKFHRNLELEAFVQSLSACVRLARNIFALRINHFPSGPPSLLERLFMAQSNRKPSSFTGLDDSSRQSVLPFVAQWCLHAPHFDISRDACDILSFLCFLSQGWPSDWPSINTGFGDPDKMSRFLHELALQGFQIRNDDGILRSSFWNLLAVLLDTQPSLGAIIVTGSPSLPGVTSQAVRTLQSKSPFELGIATFVNCFENNNKLDITVGLSVLYFLYTVYSQANGFLSILSQTLENQEFVDRIIDISTSLINTPESLLSISESRLTPMSDGIADRDLFGDVEESQIKHFCNELMCKAYATRTLTVLLQLESDQSTALRGESSKSNIGLSISKEFQKTPTQLRELICSAIESLANPDLQSEALGEINDRYPNLDLDTYRRVDPALPYEKLELYGKGFVYDYELVKGRIKGSDVSAKVADEVMKNLVAINWNLSAVDAQLEVTQSWEALLDVFFQQKNLIPQLGLQLSQSVLESASVIAKESRGGDFMLNIHSVRISILLTLVQALPVNQETSKTTIKLLESVRSLTSSERFPILDSIKRRLTINWHTNFLKLLYLIFKRCAPIQITNLSDEQRYLMVTLVETFLRSSISILETVLTLAQISSDTTYEEDLNLSVSIFTELMNSSVRPPIMNWAHRIHDLCQPALNLLTQELLPDDQEPVFAEHVVRLFMSLALDDRLAEYMASEGLIPVLLNISLTQRASEGLIEPVSSTRTFERSPTHRLWCSILALVTSLANTLCYSETFMLDEIGSFARLYSPQLLKAIETISLPDPTFRGSYDMNLTIAGIEEAELVTDLLSVVSSKPIGRPLLSLPENYRQAMLTALQTLAHCLNHPNSTSKWLENDVTRKSGSRLMCHTSGQTEMVVDNGQTLVPHVQEALLHMLQVSRNILHTLVSHTRALSVLTKDIAEWAVEYAVINPTRSIVVGDTATIGTLFELAETSLDIHRLACTRHSGALVTSANPADPITPVNVSNASLAVLELSLLLASTQLALWLFSTVYPDNPGVLSHGKSSSSVAHKESEMGAATQSQPSSSPRLKREILTDLAPDLMSSIDKGLSVIKLINSRTTTHQTRPIASSLLSRSIRKKAIQKPFQLTFSATQPSLNSLLENPLADHCLTPTEQLLSVLKSFAQRYFVD</sequence>
<evidence type="ECO:0000256" key="5">
    <source>
        <dbReference type="ARBA" id="ARBA00023010"/>
    </source>
</evidence>
<dbReference type="Proteomes" id="UP000037035">
    <property type="component" value="Unassembled WGS sequence"/>
</dbReference>
<keyword evidence="4" id="KW-0653">Protein transport</keyword>
<protein>
    <recommendedName>
        <fullName evidence="9">Nucleoporin Nup188 N-terminal subdomain III domain-containing protein</fullName>
    </recommendedName>
</protein>
<name>A0A0L6V1C8_9BASI</name>
<evidence type="ECO:0000259" key="9">
    <source>
        <dbReference type="Pfam" id="PF21093"/>
    </source>
</evidence>
<evidence type="ECO:0000256" key="6">
    <source>
        <dbReference type="ARBA" id="ARBA00023132"/>
    </source>
</evidence>
<dbReference type="InterPro" id="IPR044840">
    <property type="entry name" value="Nup188"/>
</dbReference>
<proteinExistence type="predicted"/>
<comment type="subcellular location">
    <subcellularLocation>
        <location evidence="1">Nucleus</location>
        <location evidence="1">Nuclear pore complex</location>
    </subcellularLocation>
</comment>
<keyword evidence="5" id="KW-0811">Translocation</keyword>
<evidence type="ECO:0000256" key="4">
    <source>
        <dbReference type="ARBA" id="ARBA00022927"/>
    </source>
</evidence>
<feature type="domain" description="Nucleoporin Nup188 N-terminal subdomain III" evidence="9">
    <location>
        <begin position="683"/>
        <end position="1104"/>
    </location>
</feature>
<dbReference type="OrthoDB" id="102511at2759"/>
<reference evidence="10 11" key="1">
    <citation type="submission" date="2015-08" db="EMBL/GenBank/DDBJ databases">
        <title>Next Generation Sequencing and Analysis of the Genome of Puccinia sorghi L Schw, the Causal Agent of Maize Common Rust.</title>
        <authorList>
            <person name="Rochi L."/>
            <person name="Burguener G."/>
            <person name="Darino M."/>
            <person name="Turjanski A."/>
            <person name="Kreff E."/>
            <person name="Dieguez M.J."/>
            <person name="Sacco F."/>
        </authorList>
    </citation>
    <scope>NUCLEOTIDE SEQUENCE [LARGE SCALE GENOMIC DNA]</scope>
    <source>
        <strain evidence="10 11">RO10H11247</strain>
    </source>
</reference>
<feature type="region of interest" description="Disordered" evidence="8">
    <location>
        <begin position="1943"/>
        <end position="1971"/>
    </location>
</feature>
<evidence type="ECO:0000256" key="3">
    <source>
        <dbReference type="ARBA" id="ARBA00022816"/>
    </source>
</evidence>
<keyword evidence="7" id="KW-0539">Nucleus</keyword>
<dbReference type="GO" id="GO:0006606">
    <property type="term" value="P:protein import into nucleus"/>
    <property type="evidence" value="ECO:0007669"/>
    <property type="project" value="TreeGrafter"/>
</dbReference>
<evidence type="ECO:0000256" key="2">
    <source>
        <dbReference type="ARBA" id="ARBA00022448"/>
    </source>
</evidence>
<dbReference type="VEuPathDB" id="FungiDB:VP01_291g5"/>
<accession>A0A0L6V1C8</accession>
<organism evidence="10 11">
    <name type="scientific">Puccinia sorghi</name>
    <dbReference type="NCBI Taxonomy" id="27349"/>
    <lineage>
        <taxon>Eukaryota</taxon>
        <taxon>Fungi</taxon>
        <taxon>Dikarya</taxon>
        <taxon>Basidiomycota</taxon>
        <taxon>Pucciniomycotina</taxon>
        <taxon>Pucciniomycetes</taxon>
        <taxon>Pucciniales</taxon>
        <taxon>Pucciniaceae</taxon>
        <taxon>Puccinia</taxon>
    </lineage>
</organism>
<dbReference type="GO" id="GO:0044611">
    <property type="term" value="C:nuclear pore inner ring"/>
    <property type="evidence" value="ECO:0007669"/>
    <property type="project" value="TreeGrafter"/>
</dbReference>
<dbReference type="GO" id="GO:0017056">
    <property type="term" value="F:structural constituent of nuclear pore"/>
    <property type="evidence" value="ECO:0007669"/>
    <property type="project" value="InterPro"/>
</dbReference>
<comment type="caution">
    <text evidence="10">The sequence shown here is derived from an EMBL/GenBank/DDBJ whole genome shotgun (WGS) entry which is preliminary data.</text>
</comment>
<gene>
    <name evidence="10" type="ORF">VP01_291g5</name>
</gene>
<evidence type="ECO:0000313" key="10">
    <source>
        <dbReference type="EMBL" id="KNZ54544.1"/>
    </source>
</evidence>
<dbReference type="Gene3D" id="1.25.10.70">
    <property type="match status" value="1"/>
</dbReference>
<dbReference type="InterPro" id="IPR048883">
    <property type="entry name" value="Nup188_N-subdom_III"/>
</dbReference>
<dbReference type="PANTHER" id="PTHR31431:SF1">
    <property type="entry name" value="NUCLEOPORIN NUP188"/>
    <property type="match status" value="1"/>
</dbReference>
<dbReference type="Pfam" id="PF21093">
    <property type="entry name" value="Nup188_N-subdom_III"/>
    <property type="match status" value="1"/>
</dbReference>
<evidence type="ECO:0000256" key="7">
    <source>
        <dbReference type="ARBA" id="ARBA00023242"/>
    </source>
</evidence>
<dbReference type="STRING" id="27349.A0A0L6V1C8"/>
<dbReference type="GO" id="GO:0006405">
    <property type="term" value="P:RNA export from nucleus"/>
    <property type="evidence" value="ECO:0007669"/>
    <property type="project" value="TreeGrafter"/>
</dbReference>
<evidence type="ECO:0000313" key="11">
    <source>
        <dbReference type="Proteomes" id="UP000037035"/>
    </source>
</evidence>
<keyword evidence="3" id="KW-0509">mRNA transport</keyword>
<dbReference type="EMBL" id="LAVV01007857">
    <property type="protein sequence ID" value="KNZ54544.1"/>
    <property type="molecule type" value="Genomic_DNA"/>
</dbReference>
<evidence type="ECO:0000256" key="8">
    <source>
        <dbReference type="SAM" id="MobiDB-lite"/>
    </source>
</evidence>